<feature type="compositionally biased region" description="Pro residues" evidence="11">
    <location>
        <begin position="410"/>
        <end position="427"/>
    </location>
</feature>
<comment type="similarity">
    <text evidence="4 10">Belongs to the PTPA-type PPIase family.</text>
</comment>
<evidence type="ECO:0000256" key="4">
    <source>
        <dbReference type="ARBA" id="ARBA00011019"/>
    </source>
</evidence>
<evidence type="ECO:0000256" key="8">
    <source>
        <dbReference type="ARBA" id="ARBA00023242"/>
    </source>
</evidence>
<dbReference type="FunFam" id="1.20.120.1150:FF:000003">
    <property type="entry name" value="Serine/threonine-protein phosphatase 2A activator"/>
    <property type="match status" value="1"/>
</dbReference>
<reference evidence="12 13" key="1">
    <citation type="journal article" date="2014" name="Proc. Natl. Acad. Sci. U.S.A.">
        <title>Trajectory and genomic determinants of fungal-pathogen speciation and host adaptation.</title>
        <authorList>
            <person name="Hu X."/>
            <person name="Xiao G."/>
            <person name="Zheng P."/>
            <person name="Shang Y."/>
            <person name="Su Y."/>
            <person name="Zhang X."/>
            <person name="Liu X."/>
            <person name="Zhan S."/>
            <person name="St Leger R.J."/>
            <person name="Wang C."/>
        </authorList>
    </citation>
    <scope>NUCLEOTIDE SEQUENCE [LARGE SCALE GENOMIC DNA]</scope>
    <source>
        <strain evidence="12 13">ARSEF 1941</strain>
    </source>
</reference>
<evidence type="ECO:0000256" key="6">
    <source>
        <dbReference type="ARBA" id="ARBA00023110"/>
    </source>
</evidence>
<dbReference type="EMBL" id="AZHE01000005">
    <property type="protein sequence ID" value="KHN99013.1"/>
    <property type="molecule type" value="Genomic_DNA"/>
</dbReference>
<dbReference type="Gene3D" id="1.20.120.1150">
    <property type="match status" value="1"/>
</dbReference>
<dbReference type="PANTHER" id="PTHR10012:SF3">
    <property type="entry name" value="SERINE_THREONINE-PROTEIN PHOSPHATASE 2A ACTIVATOR 1"/>
    <property type="match status" value="1"/>
</dbReference>
<evidence type="ECO:0000256" key="7">
    <source>
        <dbReference type="ARBA" id="ARBA00023235"/>
    </source>
</evidence>
<evidence type="ECO:0000256" key="10">
    <source>
        <dbReference type="RuleBase" id="RU361210"/>
    </source>
</evidence>
<gene>
    <name evidence="12" type="ORF">MAM_02711</name>
</gene>
<evidence type="ECO:0000256" key="11">
    <source>
        <dbReference type="SAM" id="MobiDB-lite"/>
    </source>
</evidence>
<keyword evidence="13" id="KW-1185">Reference proteome</keyword>
<evidence type="ECO:0000256" key="3">
    <source>
        <dbReference type="ARBA" id="ARBA00004496"/>
    </source>
</evidence>
<dbReference type="GO" id="GO:0005634">
    <property type="term" value="C:nucleus"/>
    <property type="evidence" value="ECO:0007669"/>
    <property type="project" value="UniProtKB-SubCell"/>
</dbReference>
<dbReference type="RefSeq" id="XP_040680079.1">
    <property type="nucleotide sequence ID" value="XM_040821510.1"/>
</dbReference>
<dbReference type="InterPro" id="IPR037218">
    <property type="entry name" value="PTPA_sf"/>
</dbReference>
<dbReference type="EC" id="5.2.1.8" evidence="10"/>
<feature type="region of interest" description="Disordered" evidence="11">
    <location>
        <begin position="66"/>
        <end position="87"/>
    </location>
</feature>
<dbReference type="GO" id="GO:0008160">
    <property type="term" value="F:protein tyrosine phosphatase activator activity"/>
    <property type="evidence" value="ECO:0007669"/>
    <property type="project" value="TreeGrafter"/>
</dbReference>
<organism evidence="12 13">
    <name type="scientific">Metarhizium album (strain ARSEF 1941)</name>
    <dbReference type="NCBI Taxonomy" id="1081103"/>
    <lineage>
        <taxon>Eukaryota</taxon>
        <taxon>Fungi</taxon>
        <taxon>Dikarya</taxon>
        <taxon>Ascomycota</taxon>
        <taxon>Pezizomycotina</taxon>
        <taxon>Sordariomycetes</taxon>
        <taxon>Hypocreomycetidae</taxon>
        <taxon>Hypocreales</taxon>
        <taxon>Clavicipitaceae</taxon>
        <taxon>Metarhizium</taxon>
    </lineage>
</organism>
<evidence type="ECO:0000313" key="12">
    <source>
        <dbReference type="EMBL" id="KHN99013.1"/>
    </source>
</evidence>
<dbReference type="GeneID" id="63737166"/>
<dbReference type="AlphaFoldDB" id="A0A0B2WY78"/>
<keyword evidence="8" id="KW-0539">Nucleus</keyword>
<comment type="catalytic activity">
    <reaction evidence="1 10">
        <text>[protein]-peptidylproline (omega=180) = [protein]-peptidylproline (omega=0)</text>
        <dbReference type="Rhea" id="RHEA:16237"/>
        <dbReference type="Rhea" id="RHEA-COMP:10747"/>
        <dbReference type="Rhea" id="RHEA-COMP:10748"/>
        <dbReference type="ChEBI" id="CHEBI:83833"/>
        <dbReference type="ChEBI" id="CHEBI:83834"/>
        <dbReference type="EC" id="5.2.1.8"/>
    </reaction>
</comment>
<dbReference type="GO" id="GO:0003755">
    <property type="term" value="F:peptidyl-prolyl cis-trans isomerase activity"/>
    <property type="evidence" value="ECO:0007669"/>
    <property type="project" value="UniProtKB-KW"/>
</dbReference>
<comment type="function">
    <text evidence="9">PPIases accelerate the folding of proteins. It catalyzes the cis-trans isomerization of proline imidic peptide bonds in oligopeptides. Acts as a regulatory subunit for PP2A-like phosphatases modulating their activity or substrate specificity, probably by inducing a conformational change in the catalytic subunit, a direct target of the PPIase. Can reactivate inactive phosphatase PP2A-phosphatase methylesterase complexes (PP2Ai) in presence of ATP and Mg(2+) by dissociating the inactive form from the complex.</text>
</comment>
<feature type="compositionally biased region" description="Low complexity" evidence="11">
    <location>
        <begin position="75"/>
        <end position="87"/>
    </location>
</feature>
<dbReference type="SUPFAM" id="SSF140984">
    <property type="entry name" value="PTPA-like"/>
    <property type="match status" value="1"/>
</dbReference>
<keyword evidence="7 10" id="KW-0413">Isomerase</keyword>
<evidence type="ECO:0000313" key="13">
    <source>
        <dbReference type="Proteomes" id="UP000030816"/>
    </source>
</evidence>
<evidence type="ECO:0000256" key="9">
    <source>
        <dbReference type="ARBA" id="ARBA00025287"/>
    </source>
</evidence>
<protein>
    <recommendedName>
        <fullName evidence="10">Serine/threonine-protein phosphatase 2A activator</fullName>
        <ecNumber evidence="10">5.2.1.8</ecNumber>
    </recommendedName>
    <alternativeName>
        <fullName evidence="10">Phosphotyrosyl phosphatase activator</fullName>
    </alternativeName>
</protein>
<dbReference type="STRING" id="1081103.A0A0B2WY78"/>
<feature type="region of interest" description="Disordered" evidence="11">
    <location>
        <begin position="405"/>
        <end position="461"/>
    </location>
</feature>
<dbReference type="OrthoDB" id="16120at2759"/>
<name>A0A0B2WY78_METAS</name>
<accession>A0A0B2WY78</accession>
<evidence type="ECO:0000256" key="2">
    <source>
        <dbReference type="ARBA" id="ARBA00004123"/>
    </source>
</evidence>
<sequence>MATPPHPAPPLALPVIPAAQLASHKFIKPKKCINEGHHVAHFLTSKAYRDIGIFILQLNHSLCPRNQASSPTPKTFPLTPGSPSSTPSVQALQQLLSDVEALVEQAPPDPGPRRFGNVSFRRWHELVQDHLDSFLDKGILGEALATKGADGSTAKDEVAAYLLGAFGSAQRLDYGTGHELSFVAFVACLWKLGFFNDPKEGGEIEREVVLNVIEPYLRVVRALIRKYTLEPAGSHGVWGLDDHSFIPYIFGSAQFTRPITLATEPMPLEGSVKGAPKPGDITKPDVVKHLRQSNMYFSAVGFINDVKKGPFWEHSPILFDISGIRDGWGKINKGMIKMFNAEVLSKFPVVQHFPFGSLLSWDADPTAPAPSQSVHMMNQPVAVAPSTAAHTPLPPSAIGTAAPWAQATRMPPPPGPGIPYSRLPPGPRTGSLASRPSRGEGSGSGSAAAQITVTEAPWALE</sequence>
<dbReference type="GO" id="GO:0007052">
    <property type="term" value="P:mitotic spindle organization"/>
    <property type="evidence" value="ECO:0007669"/>
    <property type="project" value="TreeGrafter"/>
</dbReference>
<keyword evidence="6 10" id="KW-0697">Rotamase</keyword>
<dbReference type="InterPro" id="IPR004327">
    <property type="entry name" value="Phstyr_phstse_ac"/>
</dbReference>
<dbReference type="InterPro" id="IPR043170">
    <property type="entry name" value="PTPA_C_lid"/>
</dbReference>
<dbReference type="GO" id="GO:0005737">
    <property type="term" value="C:cytoplasm"/>
    <property type="evidence" value="ECO:0007669"/>
    <property type="project" value="UniProtKB-SubCell"/>
</dbReference>
<keyword evidence="5 10" id="KW-0963">Cytoplasm</keyword>
<dbReference type="HOGENOM" id="CLU_030733_2_0_1"/>
<evidence type="ECO:0000256" key="5">
    <source>
        <dbReference type="ARBA" id="ARBA00022490"/>
    </source>
</evidence>
<comment type="caution">
    <text evidence="12">The sequence shown here is derived from an EMBL/GenBank/DDBJ whole genome shotgun (WGS) entry which is preliminary data.</text>
</comment>
<proteinExistence type="inferred from homology"/>
<comment type="subcellular location">
    <subcellularLocation>
        <location evidence="3 10">Cytoplasm</location>
    </subcellularLocation>
    <subcellularLocation>
        <location evidence="2">Nucleus</location>
    </subcellularLocation>
</comment>
<dbReference type="Pfam" id="PF03095">
    <property type="entry name" value="PTPA"/>
    <property type="match status" value="1"/>
</dbReference>
<evidence type="ECO:0000256" key="1">
    <source>
        <dbReference type="ARBA" id="ARBA00000971"/>
    </source>
</evidence>
<dbReference type="PANTHER" id="PTHR10012">
    <property type="entry name" value="SERINE/THREONINE-PROTEIN PHOSPHATASE 2A REGULATORY SUBUNIT B"/>
    <property type="match status" value="1"/>
</dbReference>
<dbReference type="Proteomes" id="UP000030816">
    <property type="component" value="Unassembled WGS sequence"/>
</dbReference>
<dbReference type="GO" id="GO:0000159">
    <property type="term" value="C:protein phosphatase type 2A complex"/>
    <property type="evidence" value="ECO:0007669"/>
    <property type="project" value="TreeGrafter"/>
</dbReference>
<dbReference type="CDD" id="cd04087">
    <property type="entry name" value="PTPA"/>
    <property type="match status" value="1"/>
</dbReference>